<evidence type="ECO:0008006" key="5">
    <source>
        <dbReference type="Google" id="ProtNLM"/>
    </source>
</evidence>
<organism evidence="3 4">
    <name type="scientific">Artemia franciscana</name>
    <name type="common">Brine shrimp</name>
    <name type="synonym">Artemia sanfranciscana</name>
    <dbReference type="NCBI Taxonomy" id="6661"/>
    <lineage>
        <taxon>Eukaryota</taxon>
        <taxon>Metazoa</taxon>
        <taxon>Ecdysozoa</taxon>
        <taxon>Arthropoda</taxon>
        <taxon>Crustacea</taxon>
        <taxon>Branchiopoda</taxon>
        <taxon>Anostraca</taxon>
        <taxon>Artemiidae</taxon>
        <taxon>Artemia</taxon>
    </lineage>
</organism>
<protein>
    <recommendedName>
        <fullName evidence="5">Protein FAM107B</fullName>
    </recommendedName>
</protein>
<keyword evidence="1 2" id="KW-0175">Coiled coil</keyword>
<dbReference type="Pfam" id="PF06625">
    <property type="entry name" value="DUF1151"/>
    <property type="match status" value="1"/>
</dbReference>
<reference evidence="3" key="1">
    <citation type="submission" date="2023-07" db="EMBL/GenBank/DDBJ databases">
        <title>Chromosome-level genome assembly of Artemia franciscana.</title>
        <authorList>
            <person name="Jo E."/>
        </authorList>
    </citation>
    <scope>NUCLEOTIDE SEQUENCE</scope>
    <source>
        <tissue evidence="3">Whole body</tissue>
    </source>
</reference>
<dbReference type="AlphaFoldDB" id="A0AA88LI54"/>
<gene>
    <name evidence="3" type="ORF">QYM36_001281</name>
</gene>
<name>A0AA88LI54_ARTSF</name>
<proteinExistence type="predicted"/>
<evidence type="ECO:0000313" key="3">
    <source>
        <dbReference type="EMBL" id="KAK2724736.1"/>
    </source>
</evidence>
<dbReference type="Proteomes" id="UP001187531">
    <property type="component" value="Unassembled WGS sequence"/>
</dbReference>
<comment type="caution">
    <text evidence="3">The sequence shown here is derived from an EMBL/GenBank/DDBJ whole genome shotgun (WGS) entry which is preliminary data.</text>
</comment>
<keyword evidence="4" id="KW-1185">Reference proteome</keyword>
<evidence type="ECO:0000256" key="2">
    <source>
        <dbReference type="SAM" id="Coils"/>
    </source>
</evidence>
<feature type="coiled-coil region" evidence="2">
    <location>
        <begin position="91"/>
        <end position="126"/>
    </location>
</feature>
<sequence length="152" mass="18059">MRRSKSTKILEKMAIFEDVQYFQINMEENTKRPQFDENGLILPRRAMLPNFDTRRDLHRELMFNCKTGKSLLSEKSELSRALEKHKVNQTRKMVEEEKISSRSEIERALEERAKKLEELEKSNERNCEATTVCNPEFVRLHAKMKNRIQASN</sequence>
<dbReference type="PANTHER" id="PTHR16768">
    <property type="entry name" value="DOWN REGULATED IN RENAL CARCINOMA 1/TU3A"/>
    <property type="match status" value="1"/>
</dbReference>
<dbReference type="EMBL" id="JAVRJZ010000003">
    <property type="protein sequence ID" value="KAK2724736.1"/>
    <property type="molecule type" value="Genomic_DNA"/>
</dbReference>
<evidence type="ECO:0000313" key="4">
    <source>
        <dbReference type="Proteomes" id="UP001187531"/>
    </source>
</evidence>
<dbReference type="InterPro" id="IPR009533">
    <property type="entry name" value="FAM107"/>
</dbReference>
<accession>A0AA88LI54</accession>
<dbReference type="PANTHER" id="PTHR16768:SF5">
    <property type="entry name" value="FI14214P"/>
    <property type="match status" value="1"/>
</dbReference>
<evidence type="ECO:0000256" key="1">
    <source>
        <dbReference type="ARBA" id="ARBA00023054"/>
    </source>
</evidence>